<evidence type="ECO:0000256" key="6">
    <source>
        <dbReference type="HAMAP-Rule" id="MF_00073"/>
    </source>
</evidence>
<organism evidence="8 9">
    <name type="scientific">Desulfoferula mesophila</name>
    <dbReference type="NCBI Taxonomy" id="3058419"/>
    <lineage>
        <taxon>Bacteria</taxon>
        <taxon>Pseudomonadati</taxon>
        <taxon>Thermodesulfobacteriota</taxon>
        <taxon>Desulfarculia</taxon>
        <taxon>Desulfarculales</taxon>
        <taxon>Desulfarculaceae</taxon>
        <taxon>Desulfoferula</taxon>
    </lineage>
</organism>
<dbReference type="InterPro" id="IPR011605">
    <property type="entry name" value="NusB_fam"/>
</dbReference>
<dbReference type="GO" id="GO:0006353">
    <property type="term" value="P:DNA-templated transcription termination"/>
    <property type="evidence" value="ECO:0007669"/>
    <property type="project" value="UniProtKB-UniRule"/>
</dbReference>
<dbReference type="Proteomes" id="UP001366166">
    <property type="component" value="Chromosome"/>
</dbReference>
<dbReference type="GO" id="GO:0031564">
    <property type="term" value="P:transcription antitermination"/>
    <property type="evidence" value="ECO:0007669"/>
    <property type="project" value="UniProtKB-KW"/>
</dbReference>
<reference evidence="9" key="1">
    <citation type="journal article" date="2023" name="Arch. Microbiol.">
        <title>Desulfoferula mesophilus gen. nov. sp. nov., a mesophilic sulfate-reducing bacterium isolated from a brackish lake sediment.</title>
        <authorList>
            <person name="Watanabe T."/>
            <person name="Yabe T."/>
            <person name="Tsuji J.M."/>
            <person name="Fukui M."/>
        </authorList>
    </citation>
    <scope>NUCLEOTIDE SEQUENCE [LARGE SCALE GENOMIC DNA]</scope>
    <source>
        <strain evidence="9">12FAK</strain>
    </source>
</reference>
<accession>A0AAU9EEE6</accession>
<dbReference type="PANTHER" id="PTHR11078">
    <property type="entry name" value="N UTILIZATION SUBSTANCE PROTEIN B-RELATED"/>
    <property type="match status" value="1"/>
</dbReference>
<keyword evidence="5 6" id="KW-0804">Transcription</keyword>
<comment type="function">
    <text evidence="6">Involved in transcription antitermination. Required for transcription of ribosomal RNA (rRNA) genes. Binds specifically to the boxA antiterminator sequence of the ribosomal RNA (rrn) operons.</text>
</comment>
<dbReference type="RefSeq" id="WP_338599931.1">
    <property type="nucleotide sequence ID" value="NZ_AP028679.1"/>
</dbReference>
<dbReference type="InterPro" id="IPR035926">
    <property type="entry name" value="NusB-like_sf"/>
</dbReference>
<proteinExistence type="inferred from homology"/>
<dbReference type="InterPro" id="IPR006027">
    <property type="entry name" value="NusB_RsmB_TIM44"/>
</dbReference>
<name>A0AAU9EEE6_9BACT</name>
<keyword evidence="2 6" id="KW-0889">Transcription antitermination</keyword>
<evidence type="ECO:0000259" key="7">
    <source>
        <dbReference type="Pfam" id="PF01029"/>
    </source>
</evidence>
<dbReference type="AlphaFoldDB" id="A0AAU9EEE6"/>
<dbReference type="Pfam" id="PF01029">
    <property type="entry name" value="NusB"/>
    <property type="match status" value="1"/>
</dbReference>
<dbReference type="KEGG" id="dmp:FAK_25540"/>
<comment type="similarity">
    <text evidence="1 6">Belongs to the NusB family.</text>
</comment>
<protein>
    <recommendedName>
        <fullName evidence="6">Transcription antitermination protein NusB</fullName>
    </recommendedName>
    <alternativeName>
        <fullName evidence="6">Antitermination factor NusB</fullName>
    </alternativeName>
</protein>
<dbReference type="Gene3D" id="1.10.940.10">
    <property type="entry name" value="NusB-like"/>
    <property type="match status" value="1"/>
</dbReference>
<evidence type="ECO:0000256" key="3">
    <source>
        <dbReference type="ARBA" id="ARBA00022884"/>
    </source>
</evidence>
<keyword evidence="4 6" id="KW-0805">Transcription regulation</keyword>
<dbReference type="CDD" id="cd00619">
    <property type="entry name" value="Terminator_NusB"/>
    <property type="match status" value="1"/>
</dbReference>
<keyword evidence="3 6" id="KW-0694">RNA-binding</keyword>
<gene>
    <name evidence="6" type="primary">nusB</name>
    <name evidence="8" type="ORF">FAK_25540</name>
</gene>
<dbReference type="HAMAP" id="MF_00073">
    <property type="entry name" value="NusB"/>
    <property type="match status" value="1"/>
</dbReference>
<evidence type="ECO:0000313" key="8">
    <source>
        <dbReference type="EMBL" id="BEQ15488.1"/>
    </source>
</evidence>
<evidence type="ECO:0000256" key="2">
    <source>
        <dbReference type="ARBA" id="ARBA00022814"/>
    </source>
</evidence>
<evidence type="ECO:0000256" key="1">
    <source>
        <dbReference type="ARBA" id="ARBA00005952"/>
    </source>
</evidence>
<dbReference type="PANTHER" id="PTHR11078:SF3">
    <property type="entry name" value="ANTITERMINATION NUSB DOMAIN-CONTAINING PROTEIN"/>
    <property type="match status" value="1"/>
</dbReference>
<feature type="domain" description="NusB/RsmB/TIM44" evidence="7">
    <location>
        <begin position="5"/>
        <end position="130"/>
    </location>
</feature>
<sequence>MGERRKSRELALKVLYQMEHGDATAQEALDSFADNFAAPKRLWVYAQELVNGIAEHAAAIDQALAEASRSWRVERMSRVDRNILRLACYEMLFSGGSVPPKVAINEAVELAKRYGAEDSPGFINAVLDSLLAAAN</sequence>
<dbReference type="GO" id="GO:0003723">
    <property type="term" value="F:RNA binding"/>
    <property type="evidence" value="ECO:0007669"/>
    <property type="project" value="UniProtKB-UniRule"/>
</dbReference>
<keyword evidence="9" id="KW-1185">Reference proteome</keyword>
<evidence type="ECO:0000256" key="5">
    <source>
        <dbReference type="ARBA" id="ARBA00023163"/>
    </source>
</evidence>
<dbReference type="EMBL" id="AP028679">
    <property type="protein sequence ID" value="BEQ15488.1"/>
    <property type="molecule type" value="Genomic_DNA"/>
</dbReference>
<dbReference type="NCBIfam" id="TIGR01951">
    <property type="entry name" value="nusB"/>
    <property type="match status" value="1"/>
</dbReference>
<dbReference type="GO" id="GO:0005829">
    <property type="term" value="C:cytosol"/>
    <property type="evidence" value="ECO:0007669"/>
    <property type="project" value="TreeGrafter"/>
</dbReference>
<evidence type="ECO:0000313" key="9">
    <source>
        <dbReference type="Proteomes" id="UP001366166"/>
    </source>
</evidence>
<dbReference type="SUPFAM" id="SSF48013">
    <property type="entry name" value="NusB-like"/>
    <property type="match status" value="1"/>
</dbReference>
<evidence type="ECO:0000256" key="4">
    <source>
        <dbReference type="ARBA" id="ARBA00023015"/>
    </source>
</evidence>